<dbReference type="Proteomes" id="UP000183760">
    <property type="component" value="Unassembled WGS sequence"/>
</dbReference>
<gene>
    <name evidence="2" type="ORF">MFU01_64230</name>
    <name evidence="3" type="ORF">SAMN05443572_114235</name>
</gene>
<evidence type="ECO:0000313" key="3">
    <source>
        <dbReference type="EMBL" id="SEU39929.1"/>
    </source>
</evidence>
<dbReference type="STRING" id="1334629.MFUL124B02_00300"/>
<reference evidence="3 4" key="1">
    <citation type="submission" date="2016-10" db="EMBL/GenBank/DDBJ databases">
        <authorList>
            <person name="Varghese N."/>
            <person name="Submissions S."/>
        </authorList>
    </citation>
    <scope>NUCLEOTIDE SEQUENCE [LARGE SCALE GENOMIC DNA]</scope>
    <source>
        <strain evidence="3 4">DSM 16525</strain>
    </source>
</reference>
<sequence>MLSVVTDVLGDLVVGVLSVFAKDKRGGAWALVLYLLLGLGLGGLSAMFWPEPLVDDFEGSLLLGLASPILAGALVAGFRGVSVWDWRYAFDRARFGLGFGVTLGVGLGRVIGLLLS</sequence>
<dbReference type="EMBL" id="BJXR01000046">
    <property type="protein sequence ID" value="GEN11386.1"/>
    <property type="molecule type" value="Genomic_DNA"/>
</dbReference>
<organism evidence="2 5">
    <name type="scientific">Myxococcus fulvus</name>
    <dbReference type="NCBI Taxonomy" id="33"/>
    <lineage>
        <taxon>Bacteria</taxon>
        <taxon>Pseudomonadati</taxon>
        <taxon>Myxococcota</taxon>
        <taxon>Myxococcia</taxon>
        <taxon>Myxococcales</taxon>
        <taxon>Cystobacterineae</taxon>
        <taxon>Myxococcaceae</taxon>
        <taxon>Myxococcus</taxon>
    </lineage>
</organism>
<feature type="transmembrane region" description="Helical" evidence="1">
    <location>
        <begin position="61"/>
        <end position="81"/>
    </location>
</feature>
<protein>
    <submittedName>
        <fullName evidence="2">Uncharacterized protein</fullName>
    </submittedName>
</protein>
<keyword evidence="4" id="KW-1185">Reference proteome</keyword>
<keyword evidence="1" id="KW-1133">Transmembrane helix</keyword>
<dbReference type="RefSeq" id="WP_074958928.1">
    <property type="nucleotide sequence ID" value="NZ_BJXR01000046.1"/>
</dbReference>
<evidence type="ECO:0000313" key="2">
    <source>
        <dbReference type="EMBL" id="GEN11386.1"/>
    </source>
</evidence>
<proteinExistence type="predicted"/>
<feature type="transmembrane region" description="Helical" evidence="1">
    <location>
        <begin position="28"/>
        <end position="49"/>
    </location>
</feature>
<feature type="transmembrane region" description="Helical" evidence="1">
    <location>
        <begin position="93"/>
        <end position="115"/>
    </location>
</feature>
<keyword evidence="1" id="KW-0472">Membrane</keyword>
<comment type="caution">
    <text evidence="2">The sequence shown here is derived from an EMBL/GenBank/DDBJ whole genome shotgun (WGS) entry which is preliminary data.</text>
</comment>
<dbReference type="EMBL" id="FOIB01000014">
    <property type="protein sequence ID" value="SEU39929.1"/>
    <property type="molecule type" value="Genomic_DNA"/>
</dbReference>
<reference evidence="2 5" key="2">
    <citation type="submission" date="2019-07" db="EMBL/GenBank/DDBJ databases">
        <title>Whole genome shotgun sequence of Myxococcus fulvus NBRC 100333.</title>
        <authorList>
            <person name="Hosoyama A."/>
            <person name="Uohara A."/>
            <person name="Ohji S."/>
            <person name="Ichikawa N."/>
        </authorList>
    </citation>
    <scope>NUCLEOTIDE SEQUENCE [LARGE SCALE GENOMIC DNA]</scope>
    <source>
        <strain evidence="2 5">NBRC 100333</strain>
    </source>
</reference>
<dbReference type="AlphaFoldDB" id="A0A511TB33"/>
<evidence type="ECO:0000313" key="5">
    <source>
        <dbReference type="Proteomes" id="UP000321514"/>
    </source>
</evidence>
<dbReference type="Proteomes" id="UP000321514">
    <property type="component" value="Unassembled WGS sequence"/>
</dbReference>
<evidence type="ECO:0000313" key="4">
    <source>
        <dbReference type="Proteomes" id="UP000183760"/>
    </source>
</evidence>
<keyword evidence="1" id="KW-0812">Transmembrane</keyword>
<accession>A0A511TB33</accession>
<name>A0A511TB33_MYXFU</name>
<evidence type="ECO:0000256" key="1">
    <source>
        <dbReference type="SAM" id="Phobius"/>
    </source>
</evidence>